<dbReference type="EMBL" id="FNCK01000006">
    <property type="protein sequence ID" value="SDG36380.1"/>
    <property type="molecule type" value="Genomic_DNA"/>
</dbReference>
<organism evidence="12 13">
    <name type="scientific">Facklamia miroungae</name>
    <dbReference type="NCBI Taxonomy" id="120956"/>
    <lineage>
        <taxon>Bacteria</taxon>
        <taxon>Bacillati</taxon>
        <taxon>Bacillota</taxon>
        <taxon>Bacilli</taxon>
        <taxon>Lactobacillales</taxon>
        <taxon>Aerococcaceae</taxon>
        <taxon>Facklamia</taxon>
    </lineage>
</organism>
<feature type="region of interest" description="Disordered" evidence="10">
    <location>
        <begin position="354"/>
        <end position="401"/>
    </location>
</feature>
<dbReference type="RefSeq" id="WP_090290086.1">
    <property type="nucleotide sequence ID" value="NZ_FNCK01000006.1"/>
</dbReference>
<evidence type="ECO:0000313" key="12">
    <source>
        <dbReference type="EMBL" id="SDG36380.1"/>
    </source>
</evidence>
<keyword evidence="2" id="KW-0732">Signal</keyword>
<evidence type="ECO:0000256" key="2">
    <source>
        <dbReference type="ARBA" id="ARBA00022729"/>
    </source>
</evidence>
<evidence type="ECO:0000256" key="9">
    <source>
        <dbReference type="RuleBase" id="RU004016"/>
    </source>
</evidence>
<reference evidence="12 13" key="1">
    <citation type="submission" date="2016-10" db="EMBL/GenBank/DDBJ databases">
        <authorList>
            <person name="de Groot N.N."/>
        </authorList>
    </citation>
    <scope>NUCLEOTIDE SEQUENCE [LARGE SCALE GENOMIC DNA]</scope>
    <source>
        <strain evidence="12 13">ATCC BAA-466</strain>
    </source>
</reference>
<dbReference type="Pfam" id="PF00768">
    <property type="entry name" value="Peptidase_S11"/>
    <property type="match status" value="1"/>
</dbReference>
<accession>A0A1G7TPH8</accession>
<dbReference type="AlphaFoldDB" id="A0A1G7TPH8"/>
<keyword evidence="6" id="KW-0961">Cell wall biogenesis/degradation</keyword>
<dbReference type="Proteomes" id="UP000199708">
    <property type="component" value="Unassembled WGS sequence"/>
</dbReference>
<keyword evidence="4" id="KW-0133">Cell shape</keyword>
<protein>
    <submittedName>
        <fullName evidence="12">D-alanyl-D-alanine carboxypeptidase (Penicillin-binding protein 5/6)</fullName>
    </submittedName>
</protein>
<evidence type="ECO:0000256" key="3">
    <source>
        <dbReference type="ARBA" id="ARBA00022801"/>
    </source>
</evidence>
<dbReference type="InterPro" id="IPR001967">
    <property type="entry name" value="Peptidase_S11_N"/>
</dbReference>
<dbReference type="GO" id="GO:0009252">
    <property type="term" value="P:peptidoglycan biosynthetic process"/>
    <property type="evidence" value="ECO:0007669"/>
    <property type="project" value="UniProtKB-KW"/>
</dbReference>
<evidence type="ECO:0000313" key="13">
    <source>
        <dbReference type="Proteomes" id="UP000199708"/>
    </source>
</evidence>
<feature type="compositionally biased region" description="Acidic residues" evidence="10">
    <location>
        <begin position="372"/>
        <end position="387"/>
    </location>
</feature>
<evidence type="ECO:0000259" key="11">
    <source>
        <dbReference type="Pfam" id="PF00768"/>
    </source>
</evidence>
<dbReference type="PANTHER" id="PTHR21581">
    <property type="entry name" value="D-ALANYL-D-ALANINE CARBOXYPEPTIDASE"/>
    <property type="match status" value="1"/>
</dbReference>
<proteinExistence type="inferred from homology"/>
<dbReference type="GO" id="GO:0071555">
    <property type="term" value="P:cell wall organization"/>
    <property type="evidence" value="ECO:0007669"/>
    <property type="project" value="UniProtKB-KW"/>
</dbReference>
<dbReference type="OrthoDB" id="9791132at2"/>
<dbReference type="InterPro" id="IPR012338">
    <property type="entry name" value="Beta-lactam/transpept-like"/>
</dbReference>
<sequence>MHTHPKNWQSIFGRIVLLMLVCTIFPQSITAQVENLSKLPDLTRDINKAKEYKPIVMPDDYPEELTSFFDKSISSRSFIVVDVETGRILAQRGANIPYPIASTTKILTAYLTYRAIEDGKLKLTSEIEAPSDLTQALSDNPELTSTPLIAGEKYSVDDLLHALIMKSGNDAASLLMREIYGSESSATQAMIDQLHKWGIVDFDLYTTSGVPNEFIPEGWRMPGSIDSNENAMSTQDLALMTQHVITEFPQLIEISSVKDYTFQQGGNYEQLIHTPNPFLPGQSLEREGINGLKAGLTDGAGDSFVATGKENGREIIAISMGNFIQEDGSFSSSYDQLTLILDALAEHPDLYKNEKLPVNHKPSPEEIKATEDETQTSEESDSLEDEQRETSLENHRDNPITNFFKNLFDNFR</sequence>
<dbReference type="SUPFAM" id="SSF56601">
    <property type="entry name" value="beta-lactamase/transpeptidase-like"/>
    <property type="match status" value="1"/>
</dbReference>
<keyword evidence="12" id="KW-0645">Protease</keyword>
<dbReference type="GO" id="GO:0006508">
    <property type="term" value="P:proteolysis"/>
    <property type="evidence" value="ECO:0007669"/>
    <property type="project" value="InterPro"/>
</dbReference>
<comment type="similarity">
    <text evidence="1 9">Belongs to the peptidase S11 family.</text>
</comment>
<dbReference type="PANTHER" id="PTHR21581:SF6">
    <property type="entry name" value="TRAFFICKING PROTEIN PARTICLE COMPLEX SUBUNIT 12"/>
    <property type="match status" value="1"/>
</dbReference>
<feature type="domain" description="Peptidase S11 D-alanyl-D-alanine carboxypeptidase A N-terminal" evidence="11">
    <location>
        <begin position="71"/>
        <end position="322"/>
    </location>
</feature>
<feature type="active site" evidence="7">
    <location>
        <position position="167"/>
    </location>
</feature>
<keyword evidence="13" id="KW-1185">Reference proteome</keyword>
<keyword evidence="12" id="KW-0121">Carboxypeptidase</keyword>
<keyword evidence="5" id="KW-0573">Peptidoglycan synthesis</keyword>
<evidence type="ECO:0000256" key="1">
    <source>
        <dbReference type="ARBA" id="ARBA00007164"/>
    </source>
</evidence>
<dbReference type="Gene3D" id="3.40.710.10">
    <property type="entry name" value="DD-peptidase/beta-lactamase superfamily"/>
    <property type="match status" value="1"/>
</dbReference>
<evidence type="ECO:0000256" key="10">
    <source>
        <dbReference type="SAM" id="MobiDB-lite"/>
    </source>
</evidence>
<evidence type="ECO:0000256" key="8">
    <source>
        <dbReference type="PIRSR" id="PIRSR618044-2"/>
    </source>
</evidence>
<evidence type="ECO:0000256" key="6">
    <source>
        <dbReference type="ARBA" id="ARBA00023316"/>
    </source>
</evidence>
<dbReference type="STRING" id="120956.SAMN05421791_10677"/>
<feature type="active site" description="Acyl-ester intermediate" evidence="7">
    <location>
        <position position="102"/>
    </location>
</feature>
<evidence type="ECO:0000256" key="5">
    <source>
        <dbReference type="ARBA" id="ARBA00022984"/>
    </source>
</evidence>
<name>A0A1G7TPH8_9LACT</name>
<evidence type="ECO:0000256" key="4">
    <source>
        <dbReference type="ARBA" id="ARBA00022960"/>
    </source>
</evidence>
<keyword evidence="3" id="KW-0378">Hydrolase</keyword>
<feature type="binding site" evidence="8">
    <location>
        <position position="293"/>
    </location>
    <ligand>
        <name>substrate</name>
    </ligand>
</feature>
<feature type="compositionally biased region" description="Basic and acidic residues" evidence="10">
    <location>
        <begin position="388"/>
        <end position="398"/>
    </location>
</feature>
<evidence type="ECO:0000256" key="7">
    <source>
        <dbReference type="PIRSR" id="PIRSR618044-1"/>
    </source>
</evidence>
<dbReference type="GO" id="GO:0008360">
    <property type="term" value="P:regulation of cell shape"/>
    <property type="evidence" value="ECO:0007669"/>
    <property type="project" value="UniProtKB-KW"/>
</dbReference>
<dbReference type="PRINTS" id="PR00725">
    <property type="entry name" value="DADACBPTASE1"/>
</dbReference>
<feature type="compositionally biased region" description="Basic and acidic residues" evidence="10">
    <location>
        <begin position="354"/>
        <end position="371"/>
    </location>
</feature>
<dbReference type="InterPro" id="IPR018044">
    <property type="entry name" value="Peptidase_S11"/>
</dbReference>
<gene>
    <name evidence="12" type="ORF">SAMN05421791_10677</name>
</gene>
<feature type="active site" description="Proton acceptor" evidence="7">
    <location>
        <position position="105"/>
    </location>
</feature>
<dbReference type="GO" id="GO:0009002">
    <property type="term" value="F:serine-type D-Ala-D-Ala carboxypeptidase activity"/>
    <property type="evidence" value="ECO:0007669"/>
    <property type="project" value="InterPro"/>
</dbReference>